<reference evidence="2 3" key="1">
    <citation type="submission" date="2023-05" db="EMBL/GenBank/DDBJ databases">
        <title>B98-5 Cell Line De Novo Hybrid Assembly: An Optical Mapping Approach.</title>
        <authorList>
            <person name="Kananen K."/>
            <person name="Auerbach J.A."/>
            <person name="Kautto E."/>
            <person name="Blachly J.S."/>
        </authorList>
    </citation>
    <scope>NUCLEOTIDE SEQUENCE [LARGE SCALE GENOMIC DNA]</scope>
    <source>
        <strain evidence="2">B95-8</strain>
        <tissue evidence="2">Cell line</tissue>
    </source>
</reference>
<feature type="non-terminal residue" evidence="2">
    <location>
        <position position="61"/>
    </location>
</feature>
<organism evidence="2 3">
    <name type="scientific">Saguinus oedipus</name>
    <name type="common">Cotton-top tamarin</name>
    <name type="synonym">Oedipomidas oedipus</name>
    <dbReference type="NCBI Taxonomy" id="9490"/>
    <lineage>
        <taxon>Eukaryota</taxon>
        <taxon>Metazoa</taxon>
        <taxon>Chordata</taxon>
        <taxon>Craniata</taxon>
        <taxon>Vertebrata</taxon>
        <taxon>Euteleostomi</taxon>
        <taxon>Mammalia</taxon>
        <taxon>Eutheria</taxon>
        <taxon>Euarchontoglires</taxon>
        <taxon>Primates</taxon>
        <taxon>Haplorrhini</taxon>
        <taxon>Platyrrhini</taxon>
        <taxon>Cebidae</taxon>
        <taxon>Callitrichinae</taxon>
        <taxon>Saguinus</taxon>
    </lineage>
</organism>
<keyword evidence="1" id="KW-1133">Transmembrane helix</keyword>
<name>A0ABQ9W7X5_SAGOE</name>
<evidence type="ECO:0000256" key="1">
    <source>
        <dbReference type="SAM" id="Phobius"/>
    </source>
</evidence>
<dbReference type="EMBL" id="JASSZA010000002">
    <property type="protein sequence ID" value="KAK2117595.1"/>
    <property type="molecule type" value="Genomic_DNA"/>
</dbReference>
<evidence type="ECO:0000313" key="3">
    <source>
        <dbReference type="Proteomes" id="UP001266305"/>
    </source>
</evidence>
<gene>
    <name evidence="2" type="ORF">P7K49_004481</name>
</gene>
<keyword evidence="1" id="KW-0472">Membrane</keyword>
<protein>
    <submittedName>
        <fullName evidence="2">Uncharacterized protein</fullName>
    </submittedName>
</protein>
<comment type="caution">
    <text evidence="2">The sequence shown here is derived from an EMBL/GenBank/DDBJ whole genome shotgun (WGS) entry which is preliminary data.</text>
</comment>
<keyword evidence="1" id="KW-0812">Transmembrane</keyword>
<accession>A0ABQ9W7X5</accession>
<sequence>MPTLTAKERQECAEELGYRDELPLATRLAPLVIALQALSFLLHLVMLVMLVGGNSPGWQDG</sequence>
<proteinExistence type="predicted"/>
<feature type="transmembrane region" description="Helical" evidence="1">
    <location>
        <begin position="28"/>
        <end position="51"/>
    </location>
</feature>
<dbReference type="Proteomes" id="UP001266305">
    <property type="component" value="Unassembled WGS sequence"/>
</dbReference>
<evidence type="ECO:0000313" key="2">
    <source>
        <dbReference type="EMBL" id="KAK2117595.1"/>
    </source>
</evidence>
<keyword evidence="3" id="KW-1185">Reference proteome</keyword>